<feature type="region of interest" description="Disordered" evidence="1">
    <location>
        <begin position="339"/>
        <end position="417"/>
    </location>
</feature>
<dbReference type="RefSeq" id="WP_006367735.1">
    <property type="nucleotide sequence ID" value="NZ_JAAXPC010000009.1"/>
</dbReference>
<protein>
    <submittedName>
        <fullName evidence="2">Uncharacterized protein</fullName>
    </submittedName>
</protein>
<sequence>MSLGREHLLAYAMAARTMSAALRQARERNGRAAWSPTNEAARIQLAADAAAIDRLTPAKAAEWNQRVADGDLYLHADRDTGLVRTGAPLSDGTHVVQATLDERTVAVVAGSTDTARHLHDWLAENPHHGSLTDLAAAARDIADDRERQLTTEQADSDRTTRSTTSTAAETTAGLDNERADTPATPLRDLLDGRVPARIFDDKRRGTAEKQFADLVDEDQARREAAAEWLATATDSPTDRARASRLLGEIDTDFDTAIAQKYPGILAVTPSVPDVDEQWLDHTHRADTETELAHEHTDTADRVDDADLAVVHGPFTTTDDMADAIDTHRDQTVADELGEAADHHHTASDQRDLAANAESDRSRDAARDDRALETAASAPLTAASGAGAIPGRGRGTAPSRERPHVQTPTRTQTRGRSR</sequence>
<accession>A0A846WQ22</accession>
<feature type="compositionally biased region" description="Low complexity" evidence="1">
    <location>
        <begin position="372"/>
        <end position="386"/>
    </location>
</feature>
<gene>
    <name evidence="2" type="ORF">HGA05_16070</name>
</gene>
<dbReference type="Proteomes" id="UP000563898">
    <property type="component" value="Unassembled WGS sequence"/>
</dbReference>
<feature type="compositionally biased region" description="Basic and acidic residues" evidence="1">
    <location>
        <begin position="147"/>
        <end position="160"/>
    </location>
</feature>
<name>A0A846WQ22_9ACTN</name>
<feature type="compositionally biased region" description="Basic and acidic residues" evidence="1">
    <location>
        <begin position="339"/>
        <end position="371"/>
    </location>
</feature>
<dbReference type="AlphaFoldDB" id="A0A846WQ22"/>
<feature type="region of interest" description="Disordered" evidence="1">
    <location>
        <begin position="147"/>
        <end position="189"/>
    </location>
</feature>
<dbReference type="EMBL" id="JAAXPC010000009">
    <property type="protein sequence ID" value="NKY03086.1"/>
    <property type="molecule type" value="Genomic_DNA"/>
</dbReference>
<comment type="caution">
    <text evidence="2">The sequence shown here is derived from an EMBL/GenBank/DDBJ whole genome shotgun (WGS) entry which is preliminary data.</text>
</comment>
<evidence type="ECO:0000256" key="1">
    <source>
        <dbReference type="SAM" id="MobiDB-lite"/>
    </source>
</evidence>
<evidence type="ECO:0000313" key="3">
    <source>
        <dbReference type="Proteomes" id="UP000563898"/>
    </source>
</evidence>
<proteinExistence type="predicted"/>
<reference evidence="2 3" key="1">
    <citation type="submission" date="2020-04" db="EMBL/GenBank/DDBJ databases">
        <title>MicrobeNet Type strains.</title>
        <authorList>
            <person name="Nicholson A.C."/>
        </authorList>
    </citation>
    <scope>NUCLEOTIDE SEQUENCE [LARGE SCALE GENOMIC DNA]</scope>
    <source>
        <strain evidence="2 3">ATCC BAA-14</strain>
    </source>
</reference>
<feature type="compositionally biased region" description="Low complexity" evidence="1">
    <location>
        <begin position="161"/>
        <end position="172"/>
    </location>
</feature>
<evidence type="ECO:0000313" key="2">
    <source>
        <dbReference type="EMBL" id="NKY03086.1"/>
    </source>
</evidence>
<organism evidence="2 3">
    <name type="scientific">Gordonia polyisoprenivorans</name>
    <dbReference type="NCBI Taxonomy" id="84595"/>
    <lineage>
        <taxon>Bacteria</taxon>
        <taxon>Bacillati</taxon>
        <taxon>Actinomycetota</taxon>
        <taxon>Actinomycetes</taxon>
        <taxon>Mycobacteriales</taxon>
        <taxon>Gordoniaceae</taxon>
        <taxon>Gordonia</taxon>
    </lineage>
</organism>